<organism evidence="4 5">
    <name type="scientific">Isobaculum melis</name>
    <dbReference type="NCBI Taxonomy" id="142588"/>
    <lineage>
        <taxon>Bacteria</taxon>
        <taxon>Bacillati</taxon>
        <taxon>Bacillota</taxon>
        <taxon>Bacilli</taxon>
        <taxon>Lactobacillales</taxon>
        <taxon>Carnobacteriaceae</taxon>
        <taxon>Isobaculum</taxon>
    </lineage>
</organism>
<evidence type="ECO:0000313" key="5">
    <source>
        <dbReference type="Proteomes" id="UP000198948"/>
    </source>
</evidence>
<dbReference type="Pfam" id="PF13280">
    <property type="entry name" value="WYL"/>
    <property type="match status" value="1"/>
</dbReference>
<dbReference type="GO" id="GO:0003700">
    <property type="term" value="F:DNA-binding transcription factor activity"/>
    <property type="evidence" value="ECO:0007669"/>
    <property type="project" value="InterPro"/>
</dbReference>
<accession>A0A1H9STP6</accession>
<dbReference type="RefSeq" id="WP_177165721.1">
    <property type="nucleotide sequence ID" value="NZ_FOHA01000009.1"/>
</dbReference>
<keyword evidence="4" id="KW-0238">DNA-binding</keyword>
<sequence length="308" mass="36407">MRLERLMQIVFILLNRRKVTATELAQHFQVSARTIYRDIDALSLAGFPVFAIQGTNGGYQLIDNYGMDLNFFKPDDFQVMMQMSASMATLYQDQEAQEMMDKMAVVNPQKTEQIADFSYLDARNKEKRFLLQQSILQHQVVCFSYAKKECAEERIVKPLQLFFHHLYWYVYGFCTEKNDYRVFKLARIFNLEITDEVFTDDFTQTAGNKQFNQWLINMGDNRTYHELRLLFPKEKFQEVYDHFPDTAISRTTDGKILVEMNYPDEAWVHKMILGFEDQVEVLAPLSLKKTLANKVKKMYLHYYSEPDN</sequence>
<evidence type="ECO:0000256" key="2">
    <source>
        <dbReference type="ARBA" id="ARBA00023163"/>
    </source>
</evidence>
<dbReference type="InterPro" id="IPR001034">
    <property type="entry name" value="DeoR_HTH"/>
</dbReference>
<dbReference type="SMART" id="SM00420">
    <property type="entry name" value="HTH_DEOR"/>
    <property type="match status" value="1"/>
</dbReference>
<dbReference type="InterPro" id="IPR013196">
    <property type="entry name" value="HTH_11"/>
</dbReference>
<dbReference type="Pfam" id="PF25583">
    <property type="entry name" value="WCX"/>
    <property type="match status" value="1"/>
</dbReference>
<dbReference type="PIRSF" id="PIRSF016838">
    <property type="entry name" value="PafC"/>
    <property type="match status" value="1"/>
</dbReference>
<dbReference type="InterPro" id="IPR026881">
    <property type="entry name" value="WYL_dom"/>
</dbReference>
<dbReference type="SUPFAM" id="SSF46785">
    <property type="entry name" value="Winged helix' DNA-binding domain"/>
    <property type="match status" value="1"/>
</dbReference>
<dbReference type="PROSITE" id="PS51000">
    <property type="entry name" value="HTH_DEOR_2"/>
    <property type="match status" value="1"/>
</dbReference>
<dbReference type="InterPro" id="IPR036390">
    <property type="entry name" value="WH_DNA-bd_sf"/>
</dbReference>
<dbReference type="PANTHER" id="PTHR34580:SF1">
    <property type="entry name" value="PROTEIN PAFC"/>
    <property type="match status" value="1"/>
</dbReference>
<dbReference type="Gene3D" id="1.10.10.10">
    <property type="entry name" value="Winged helix-like DNA-binding domain superfamily/Winged helix DNA-binding domain"/>
    <property type="match status" value="1"/>
</dbReference>
<dbReference type="GO" id="GO:0003677">
    <property type="term" value="F:DNA binding"/>
    <property type="evidence" value="ECO:0007669"/>
    <property type="project" value="UniProtKB-KW"/>
</dbReference>
<dbReference type="EMBL" id="FOHA01000009">
    <property type="protein sequence ID" value="SER88234.1"/>
    <property type="molecule type" value="Genomic_DNA"/>
</dbReference>
<reference evidence="4 5" key="1">
    <citation type="submission" date="2016-10" db="EMBL/GenBank/DDBJ databases">
        <authorList>
            <person name="de Groot N.N."/>
        </authorList>
    </citation>
    <scope>NUCLEOTIDE SEQUENCE [LARGE SCALE GENOMIC DNA]</scope>
    <source>
        <strain evidence="4 5">DSM 13760</strain>
    </source>
</reference>
<dbReference type="Proteomes" id="UP000198948">
    <property type="component" value="Unassembled WGS sequence"/>
</dbReference>
<protein>
    <submittedName>
        <fullName evidence="4">Predicted DNA-binding transcriptional regulator YafY, contains an HTH and WYL domains</fullName>
    </submittedName>
</protein>
<dbReference type="PROSITE" id="PS52050">
    <property type="entry name" value="WYL"/>
    <property type="match status" value="1"/>
</dbReference>
<dbReference type="PANTHER" id="PTHR34580">
    <property type="match status" value="1"/>
</dbReference>
<dbReference type="Pfam" id="PF08279">
    <property type="entry name" value="HTH_11"/>
    <property type="match status" value="1"/>
</dbReference>
<dbReference type="InterPro" id="IPR057727">
    <property type="entry name" value="WCX_dom"/>
</dbReference>
<evidence type="ECO:0000256" key="1">
    <source>
        <dbReference type="ARBA" id="ARBA00023015"/>
    </source>
</evidence>
<dbReference type="AlphaFoldDB" id="A0A1H9STP6"/>
<keyword evidence="1" id="KW-0805">Transcription regulation</keyword>
<name>A0A1H9STP6_9LACT</name>
<gene>
    <name evidence="4" type="ORF">SAMN04488559_10930</name>
</gene>
<keyword evidence="2" id="KW-0804">Transcription</keyword>
<evidence type="ECO:0000313" key="4">
    <source>
        <dbReference type="EMBL" id="SER88234.1"/>
    </source>
</evidence>
<feature type="domain" description="HTH deoR-type" evidence="3">
    <location>
        <begin position="2"/>
        <end position="61"/>
    </location>
</feature>
<dbReference type="InterPro" id="IPR036388">
    <property type="entry name" value="WH-like_DNA-bd_sf"/>
</dbReference>
<keyword evidence="5" id="KW-1185">Reference proteome</keyword>
<dbReference type="InterPro" id="IPR028349">
    <property type="entry name" value="PafC-like"/>
</dbReference>
<dbReference type="STRING" id="142588.SAMN04488559_10930"/>
<evidence type="ECO:0000259" key="3">
    <source>
        <dbReference type="PROSITE" id="PS51000"/>
    </source>
</evidence>
<dbReference type="InterPro" id="IPR051534">
    <property type="entry name" value="CBASS_pafABC_assoc_protein"/>
</dbReference>
<proteinExistence type="predicted"/>